<keyword evidence="12 14" id="KW-0460">Magnesium</keyword>
<name>A0AAE3FGM7_9BACT</name>
<feature type="binding site" evidence="14">
    <location>
        <position position="237"/>
    </location>
    <ligand>
        <name>Mg(2+)</name>
        <dbReference type="ChEBI" id="CHEBI:18420"/>
    </ligand>
</feature>
<feature type="transmembrane region" description="Helical" evidence="12">
    <location>
        <begin position="122"/>
        <end position="139"/>
    </location>
</feature>
<accession>A0AAE3FGM7</accession>
<comment type="pathway">
    <text evidence="12">Cell wall biogenesis; peptidoglycan biosynthesis.</text>
</comment>
<protein>
    <recommendedName>
        <fullName evidence="12 13">Phospho-N-acetylmuramoyl-pentapeptide-transferase</fullName>
        <ecNumber evidence="12 13">2.7.8.13</ecNumber>
    </recommendedName>
    <alternativeName>
        <fullName evidence="12">UDP-MurNAc-pentapeptide phosphotransferase</fullName>
    </alternativeName>
</protein>
<evidence type="ECO:0000256" key="12">
    <source>
        <dbReference type="HAMAP-Rule" id="MF_00038"/>
    </source>
</evidence>
<dbReference type="GO" id="GO:0009252">
    <property type="term" value="P:peptidoglycan biosynthetic process"/>
    <property type="evidence" value="ECO:0007669"/>
    <property type="project" value="UniProtKB-UniRule"/>
</dbReference>
<comment type="catalytic activity">
    <reaction evidence="12">
        <text>UDP-N-acetyl-alpha-D-muramoyl-L-alanyl-gamma-D-glutamyl-meso-2,6-diaminopimeloyl-D-alanyl-D-alanine + di-trans,octa-cis-undecaprenyl phosphate = di-trans,octa-cis-undecaprenyl diphospho-N-acetyl-alpha-D-muramoyl-L-alanyl-D-glutamyl-meso-2,6-diaminopimeloyl-D-alanyl-D-alanine + UMP</text>
        <dbReference type="Rhea" id="RHEA:28386"/>
        <dbReference type="ChEBI" id="CHEBI:57865"/>
        <dbReference type="ChEBI" id="CHEBI:60392"/>
        <dbReference type="ChEBI" id="CHEBI:61386"/>
        <dbReference type="ChEBI" id="CHEBI:61387"/>
        <dbReference type="EC" id="2.7.8.13"/>
    </reaction>
</comment>
<comment type="cofactor">
    <cofactor evidence="12 14">
        <name>Mg(2+)</name>
        <dbReference type="ChEBI" id="CHEBI:18420"/>
    </cofactor>
</comment>
<keyword evidence="5 12" id="KW-0812">Transmembrane</keyword>
<dbReference type="InterPro" id="IPR003524">
    <property type="entry name" value="PNAcMuramoyl-5peptid_Trfase"/>
</dbReference>
<comment type="caution">
    <text evidence="15">The sequence shown here is derived from an EMBL/GenBank/DDBJ whole genome shotgun (WGS) entry which is preliminary data.</text>
</comment>
<dbReference type="InterPro" id="IPR000715">
    <property type="entry name" value="Glycosyl_transferase_4"/>
</dbReference>
<feature type="transmembrane region" description="Helical" evidence="12">
    <location>
        <begin position="83"/>
        <end position="102"/>
    </location>
</feature>
<dbReference type="PROSITE" id="PS01348">
    <property type="entry name" value="MRAY_2"/>
    <property type="match status" value="1"/>
</dbReference>
<dbReference type="Pfam" id="PF10555">
    <property type="entry name" value="MraY_sig1"/>
    <property type="match status" value="1"/>
</dbReference>
<evidence type="ECO:0000256" key="6">
    <source>
        <dbReference type="ARBA" id="ARBA00022960"/>
    </source>
</evidence>
<keyword evidence="10 12" id="KW-0131">Cell cycle</keyword>
<dbReference type="GO" id="GO:0008963">
    <property type="term" value="F:phospho-N-acetylmuramoyl-pentapeptide-transferase activity"/>
    <property type="evidence" value="ECO:0007669"/>
    <property type="project" value="UniProtKB-UniRule"/>
</dbReference>
<feature type="binding site" evidence="14">
    <location>
        <position position="177"/>
    </location>
    <ligand>
        <name>Mg(2+)</name>
        <dbReference type="ChEBI" id="CHEBI:18420"/>
    </ligand>
</feature>
<proteinExistence type="inferred from homology"/>
<keyword evidence="9 12" id="KW-0472">Membrane</keyword>
<dbReference type="GO" id="GO:0071555">
    <property type="term" value="P:cell wall organization"/>
    <property type="evidence" value="ECO:0007669"/>
    <property type="project" value="UniProtKB-KW"/>
</dbReference>
<dbReference type="NCBIfam" id="TIGR00445">
    <property type="entry name" value="mraY"/>
    <property type="match status" value="1"/>
</dbReference>
<comment type="function">
    <text evidence="12">Catalyzes the initial step of the lipid cycle reactions in the biosynthesis of the cell wall peptidoglycan: transfers peptidoglycan precursor phospho-MurNAc-pentapeptide from UDP-MurNAc-pentapeptide onto the lipid carrier undecaprenyl phosphate, yielding undecaprenyl-pyrophosphoryl-MurNAc-pentapeptide, known as lipid I.</text>
</comment>
<dbReference type="PANTHER" id="PTHR22926:SF5">
    <property type="entry name" value="PHOSPHO-N-ACETYLMURAMOYL-PENTAPEPTIDE-TRANSFERASE HOMOLOG"/>
    <property type="match status" value="1"/>
</dbReference>
<keyword evidence="12" id="KW-1003">Cell membrane</keyword>
<dbReference type="AlphaFoldDB" id="A0AAE3FGM7"/>
<dbReference type="InterPro" id="IPR018480">
    <property type="entry name" value="PNAcMuramoyl-5peptid_Trfase_CS"/>
</dbReference>
<dbReference type="GO" id="GO:0005886">
    <property type="term" value="C:plasma membrane"/>
    <property type="evidence" value="ECO:0007669"/>
    <property type="project" value="UniProtKB-SubCell"/>
</dbReference>
<evidence type="ECO:0000256" key="9">
    <source>
        <dbReference type="ARBA" id="ARBA00023136"/>
    </source>
</evidence>
<evidence type="ECO:0000256" key="10">
    <source>
        <dbReference type="ARBA" id="ARBA00023306"/>
    </source>
</evidence>
<sequence length="335" mass="36535">MTLYYVISAVLTLVLTALNLRHLIPVLKSKKMGQKILDIGPRWHKSKEGTPTMGGLSFIAAFFVTIIPVIAFACANMGETLNIVPAVLTGLFALGNGVIGMIDDRTKFSKGKNEGLLAWQKYLLQLVICSAYLFFMKWSGAITTEMYLPFIHKSAELGIVYYPIALILLTGIVNSVNLSDGIDGLTSSETAVVAVFFSFTAFFTGNLPLAMFSGATLGCCLGFLVYNFHPARVFMGDTGSLFLGGLAVGMAFMAKNPLIILVAGFMYVLEAISDIIQVVYFKLTHGKRFFRMAPIHHHFEKCGWGEIKIVAVFSAVTLLLCAAALFLDIMPSLPR</sequence>
<evidence type="ECO:0000313" key="15">
    <source>
        <dbReference type="EMBL" id="MCI5755473.1"/>
    </source>
</evidence>
<evidence type="ECO:0000256" key="1">
    <source>
        <dbReference type="ARBA" id="ARBA00004141"/>
    </source>
</evidence>
<dbReference type="EMBL" id="JALEMU010000067">
    <property type="protein sequence ID" value="MCI5755473.1"/>
    <property type="molecule type" value="Genomic_DNA"/>
</dbReference>
<dbReference type="EC" id="2.7.8.13" evidence="12 13"/>
<dbReference type="GO" id="GO:0046872">
    <property type="term" value="F:metal ion binding"/>
    <property type="evidence" value="ECO:0007669"/>
    <property type="project" value="UniProtKB-KW"/>
</dbReference>
<dbReference type="PANTHER" id="PTHR22926">
    <property type="entry name" value="PHOSPHO-N-ACETYLMURAMOYL-PENTAPEPTIDE-TRANSFERASE"/>
    <property type="match status" value="1"/>
</dbReference>
<evidence type="ECO:0000256" key="14">
    <source>
        <dbReference type="PIRSR" id="PIRSR600715-1"/>
    </source>
</evidence>
<feature type="transmembrane region" description="Helical" evidence="12">
    <location>
        <begin position="6"/>
        <end position="24"/>
    </location>
</feature>
<feature type="transmembrane region" description="Helical" evidence="12">
    <location>
        <begin position="52"/>
        <end position="71"/>
    </location>
</feature>
<keyword evidence="7 12" id="KW-0573">Peptidoglycan synthesis</keyword>
<keyword evidence="11 12" id="KW-0961">Cell wall biogenesis/degradation</keyword>
<evidence type="ECO:0000256" key="5">
    <source>
        <dbReference type="ARBA" id="ARBA00022692"/>
    </source>
</evidence>
<comment type="similarity">
    <text evidence="2 12">Belongs to the glycosyltransferase 4 family. MraY subfamily.</text>
</comment>
<keyword evidence="3 12" id="KW-0132">Cell division</keyword>
<keyword evidence="8 12" id="KW-1133">Transmembrane helix</keyword>
<feature type="transmembrane region" description="Helical" evidence="12">
    <location>
        <begin position="302"/>
        <end position="327"/>
    </location>
</feature>
<evidence type="ECO:0000256" key="2">
    <source>
        <dbReference type="ARBA" id="ARBA00005583"/>
    </source>
</evidence>
<keyword evidence="12 14" id="KW-0479">Metal-binding</keyword>
<dbReference type="Proteomes" id="UP001139365">
    <property type="component" value="Unassembled WGS sequence"/>
</dbReference>
<organism evidence="15 16">
    <name type="scientific">Candidatus Colimorpha enterica</name>
    <dbReference type="NCBI Taxonomy" id="3083063"/>
    <lineage>
        <taxon>Bacteria</taxon>
        <taxon>Pseudomonadati</taxon>
        <taxon>Bacteroidota</taxon>
        <taxon>Bacteroidia</taxon>
        <taxon>Bacteroidales</taxon>
        <taxon>Candidatus Colimorpha</taxon>
    </lineage>
</organism>
<evidence type="ECO:0000313" key="16">
    <source>
        <dbReference type="Proteomes" id="UP001139365"/>
    </source>
</evidence>
<feature type="transmembrane region" description="Helical" evidence="12">
    <location>
        <begin position="185"/>
        <end position="203"/>
    </location>
</feature>
<dbReference type="CDD" id="cd06852">
    <property type="entry name" value="GT_MraY"/>
    <property type="match status" value="1"/>
</dbReference>
<feature type="transmembrane region" description="Helical" evidence="12">
    <location>
        <begin position="258"/>
        <end position="281"/>
    </location>
</feature>
<gene>
    <name evidence="12 15" type="primary">mraY</name>
    <name evidence="15" type="ORF">MR241_04175</name>
</gene>
<evidence type="ECO:0000256" key="4">
    <source>
        <dbReference type="ARBA" id="ARBA00022679"/>
    </source>
</evidence>
<dbReference type="GO" id="GO:0008360">
    <property type="term" value="P:regulation of cell shape"/>
    <property type="evidence" value="ECO:0007669"/>
    <property type="project" value="UniProtKB-KW"/>
</dbReference>
<feature type="transmembrane region" description="Helical" evidence="12">
    <location>
        <begin position="159"/>
        <end position="178"/>
    </location>
</feature>
<reference evidence="15 16" key="1">
    <citation type="submission" date="2022-03" db="EMBL/GenBank/DDBJ databases">
        <title>Metagenome-assembled genomes from swine fecal metagenomes.</title>
        <authorList>
            <person name="Holman D.B."/>
            <person name="Kommadath A."/>
        </authorList>
    </citation>
    <scope>NUCLEOTIDE SEQUENCE [LARGE SCALE GENOMIC DNA]</scope>
    <source>
        <strain evidence="15">SUG147</strain>
    </source>
</reference>
<keyword evidence="4 12" id="KW-0808">Transferase</keyword>
<evidence type="ECO:0000256" key="8">
    <source>
        <dbReference type="ARBA" id="ARBA00022989"/>
    </source>
</evidence>
<dbReference type="Pfam" id="PF00953">
    <property type="entry name" value="Glycos_transf_4"/>
    <property type="match status" value="1"/>
</dbReference>
<dbReference type="HAMAP" id="MF_00038">
    <property type="entry name" value="MraY"/>
    <property type="match status" value="1"/>
</dbReference>
<dbReference type="GO" id="GO:0051301">
    <property type="term" value="P:cell division"/>
    <property type="evidence" value="ECO:0007669"/>
    <property type="project" value="UniProtKB-KW"/>
</dbReference>
<evidence type="ECO:0000256" key="7">
    <source>
        <dbReference type="ARBA" id="ARBA00022984"/>
    </source>
</evidence>
<evidence type="ECO:0000256" key="3">
    <source>
        <dbReference type="ARBA" id="ARBA00022618"/>
    </source>
</evidence>
<evidence type="ECO:0000256" key="11">
    <source>
        <dbReference type="ARBA" id="ARBA00023316"/>
    </source>
</evidence>
<keyword evidence="6 12" id="KW-0133">Cell shape</keyword>
<dbReference type="PROSITE" id="PS01347">
    <property type="entry name" value="MRAY_1"/>
    <property type="match status" value="1"/>
</dbReference>
<evidence type="ECO:0000256" key="13">
    <source>
        <dbReference type="NCBIfam" id="TIGR00445"/>
    </source>
</evidence>
<comment type="subcellular location">
    <subcellularLocation>
        <location evidence="12">Cell membrane</location>
        <topology evidence="12">Multi-pass membrane protein</topology>
    </subcellularLocation>
    <subcellularLocation>
        <location evidence="1">Membrane</location>
        <topology evidence="1">Multi-pass membrane protein</topology>
    </subcellularLocation>
</comment>
<feature type="transmembrane region" description="Helical" evidence="12">
    <location>
        <begin position="233"/>
        <end position="252"/>
    </location>
</feature>